<feature type="region of interest" description="Disordered" evidence="2">
    <location>
        <begin position="287"/>
        <end position="394"/>
    </location>
</feature>
<evidence type="ECO:0000259" key="3">
    <source>
        <dbReference type="PROSITE" id="PS50033"/>
    </source>
</evidence>
<feature type="region of interest" description="Disordered" evidence="2">
    <location>
        <begin position="487"/>
        <end position="511"/>
    </location>
</feature>
<dbReference type="SMART" id="SM00166">
    <property type="entry name" value="UBX"/>
    <property type="match status" value="1"/>
</dbReference>
<name>A0A9I9D763_CUCME</name>
<accession>A0A9I9D763</accession>
<proteinExistence type="predicted"/>
<dbReference type="Gramene" id="MELO3C014057.2.1">
    <property type="protein sequence ID" value="MELO3C014057.2.1"/>
    <property type="gene ID" value="MELO3C014057.2"/>
</dbReference>
<feature type="region of interest" description="Disordered" evidence="2">
    <location>
        <begin position="152"/>
        <end position="181"/>
    </location>
</feature>
<keyword evidence="1" id="KW-0833">Ubl conjugation pathway</keyword>
<dbReference type="PANTHER" id="PTHR23322:SF93">
    <property type="entry name" value="UBX DOMAIN-CONTAINING PROTEIN 8"/>
    <property type="match status" value="1"/>
</dbReference>
<feature type="domain" description="UBX" evidence="3">
    <location>
        <begin position="531"/>
        <end position="609"/>
    </location>
</feature>
<dbReference type="CDD" id="cd01767">
    <property type="entry name" value="UBX"/>
    <property type="match status" value="1"/>
</dbReference>
<dbReference type="InterPro" id="IPR001012">
    <property type="entry name" value="UBX_dom"/>
</dbReference>
<dbReference type="GO" id="GO:0043130">
    <property type="term" value="F:ubiquitin binding"/>
    <property type="evidence" value="ECO:0007669"/>
    <property type="project" value="TreeGrafter"/>
</dbReference>
<dbReference type="SUPFAM" id="SSF54236">
    <property type="entry name" value="Ubiquitin-like"/>
    <property type="match status" value="1"/>
</dbReference>
<dbReference type="AlphaFoldDB" id="A0A9I9D763"/>
<feature type="compositionally biased region" description="Basic and acidic residues" evidence="2">
    <location>
        <begin position="311"/>
        <end position="324"/>
    </location>
</feature>
<protein>
    <recommendedName>
        <fullName evidence="3">UBX domain-containing protein</fullName>
    </recommendedName>
</protein>
<dbReference type="InterPro" id="IPR050730">
    <property type="entry name" value="UBX_domain-protein"/>
</dbReference>
<dbReference type="Pfam" id="PF00789">
    <property type="entry name" value="UBX"/>
    <property type="match status" value="1"/>
</dbReference>
<dbReference type="PANTHER" id="PTHR23322">
    <property type="entry name" value="FAS-ASSOCIATED PROTEIN"/>
    <property type="match status" value="1"/>
</dbReference>
<evidence type="ECO:0000313" key="4">
    <source>
        <dbReference type="EnsemblPlants" id="MELO3C014057.2.1"/>
    </source>
</evidence>
<feature type="compositionally biased region" description="Polar residues" evidence="2">
    <location>
        <begin position="376"/>
        <end position="394"/>
    </location>
</feature>
<dbReference type="PROSITE" id="PS50033">
    <property type="entry name" value="UBX"/>
    <property type="match status" value="1"/>
</dbReference>
<dbReference type="InterPro" id="IPR029071">
    <property type="entry name" value="Ubiquitin-like_domsf"/>
</dbReference>
<organism evidence="4">
    <name type="scientific">Cucumis melo</name>
    <name type="common">Muskmelon</name>
    <dbReference type="NCBI Taxonomy" id="3656"/>
    <lineage>
        <taxon>Eukaryota</taxon>
        <taxon>Viridiplantae</taxon>
        <taxon>Streptophyta</taxon>
        <taxon>Embryophyta</taxon>
        <taxon>Tracheophyta</taxon>
        <taxon>Spermatophyta</taxon>
        <taxon>Magnoliopsida</taxon>
        <taxon>eudicotyledons</taxon>
        <taxon>Gunneridae</taxon>
        <taxon>Pentapetalae</taxon>
        <taxon>rosids</taxon>
        <taxon>fabids</taxon>
        <taxon>Cucurbitales</taxon>
        <taxon>Cucurbitaceae</taxon>
        <taxon>Benincaseae</taxon>
        <taxon>Cucumis</taxon>
    </lineage>
</organism>
<dbReference type="EnsemblPlants" id="MELO3C014057.2.1">
    <property type="protein sequence ID" value="MELO3C014057.2.1"/>
    <property type="gene ID" value="MELO3C014057.2"/>
</dbReference>
<sequence length="613" mass="68027">MFSSCPDICNTTSRIAIYHDVPSSDAILCVENPQISCSNKRQSMDMWVAHGSDLNAAVNAYFNEGDRSSSVNARQASVSGEYDFMDIDDPVEIEPQGPPRSLLSTAREIMNPFSLLDQNLRQGFFDRSSDFTRSGPLVTHPRELREVPIEFRDGSRPSNQSAHEPTIEDVTGIPDAHGPEVHGTVVVDDGEDEEPPITSIAHAPDLDHRAVASNISRDRNAISGAFESDEFQDTNDIEEEMIRAAIEASKKDVGQAYPSDSITTHTDLSNIRTQEHLSHVDNFEFSPEASSVKPEEGFPQRVENIGGSKVEASKSTEVDVELRKVRGLNGRMETGSTSAQDEVEDLEEDNLVRHRSKRKSTSYVEPAKGGEVDVNLASSPKHSDTSNNPQHNGNIFPSDVWGGISSEEHDEAVMLEAAMFGGASEGSSFHFPSAPHEFMRNQGSYVQPAPRPPSPSLVAQRLIREQQDDEYLAALQADREKELKAMEEAAAVREQERQREEESRQKLDAEKELERRLAEIEASLPSEPRTDDENAVTLLVRMPDGSRRGRRFLKTDKLQCLLDFIDIGRVVKPGSYRLVRPYPRKAFGDGEGSLTLNELGLNSKQEALYLELI</sequence>
<evidence type="ECO:0000256" key="2">
    <source>
        <dbReference type="SAM" id="MobiDB-lite"/>
    </source>
</evidence>
<evidence type="ECO:0000256" key="1">
    <source>
        <dbReference type="ARBA" id="ARBA00022786"/>
    </source>
</evidence>
<reference evidence="4" key="1">
    <citation type="submission" date="2023-03" db="UniProtKB">
        <authorList>
            <consortium name="EnsemblPlants"/>
        </authorList>
    </citation>
    <scope>IDENTIFICATION</scope>
</reference>
<dbReference type="Gene3D" id="3.10.20.90">
    <property type="entry name" value="Phosphatidylinositol 3-kinase Catalytic Subunit, Chain A, domain 1"/>
    <property type="match status" value="1"/>
</dbReference>